<gene>
    <name evidence="1" type="ORF">CBR_g17563</name>
</gene>
<dbReference type="EMBL" id="BFEA01000191">
    <property type="protein sequence ID" value="GBG73852.1"/>
    <property type="molecule type" value="Genomic_DNA"/>
</dbReference>
<protein>
    <submittedName>
        <fullName evidence="1">Uncharacterized protein</fullName>
    </submittedName>
</protein>
<reference evidence="1 2" key="1">
    <citation type="journal article" date="2018" name="Cell">
        <title>The Chara Genome: Secondary Complexity and Implications for Plant Terrestrialization.</title>
        <authorList>
            <person name="Nishiyama T."/>
            <person name="Sakayama H."/>
            <person name="Vries J.D."/>
            <person name="Buschmann H."/>
            <person name="Saint-Marcoux D."/>
            <person name="Ullrich K.K."/>
            <person name="Haas F.B."/>
            <person name="Vanderstraeten L."/>
            <person name="Becker D."/>
            <person name="Lang D."/>
            <person name="Vosolsobe S."/>
            <person name="Rombauts S."/>
            <person name="Wilhelmsson P.K.I."/>
            <person name="Janitza P."/>
            <person name="Kern R."/>
            <person name="Heyl A."/>
            <person name="Rumpler F."/>
            <person name="Villalobos L.I.A.C."/>
            <person name="Clay J.M."/>
            <person name="Skokan R."/>
            <person name="Toyoda A."/>
            <person name="Suzuki Y."/>
            <person name="Kagoshima H."/>
            <person name="Schijlen E."/>
            <person name="Tajeshwar N."/>
            <person name="Catarino B."/>
            <person name="Hetherington A.J."/>
            <person name="Saltykova A."/>
            <person name="Bonnot C."/>
            <person name="Breuninger H."/>
            <person name="Symeonidi A."/>
            <person name="Radhakrishnan G.V."/>
            <person name="Van Nieuwerburgh F."/>
            <person name="Deforce D."/>
            <person name="Chang C."/>
            <person name="Karol K.G."/>
            <person name="Hedrich R."/>
            <person name="Ulvskov P."/>
            <person name="Glockner G."/>
            <person name="Delwiche C.F."/>
            <person name="Petrasek J."/>
            <person name="Van de Peer Y."/>
            <person name="Friml J."/>
            <person name="Beilby M."/>
            <person name="Dolan L."/>
            <person name="Kohara Y."/>
            <person name="Sugano S."/>
            <person name="Fujiyama A."/>
            <person name="Delaux P.-M."/>
            <person name="Quint M."/>
            <person name="TheiBen G."/>
            <person name="Hagemann M."/>
            <person name="Harholt J."/>
            <person name="Dunand C."/>
            <person name="Zachgo S."/>
            <person name="Langdale J."/>
            <person name="Maumus F."/>
            <person name="Straeten D.V.D."/>
            <person name="Gould S.B."/>
            <person name="Rensing S.A."/>
        </authorList>
    </citation>
    <scope>NUCLEOTIDE SEQUENCE [LARGE SCALE GENOMIC DNA]</scope>
    <source>
        <strain evidence="1 2">S276</strain>
    </source>
</reference>
<sequence length="73" mass="8037">MAPLVRSVQGQMRRNCFPLTTISRNGNGRSADADSAVRFAANEVIYLTMVLNYPRALQLEVNDLTDLAGRLPS</sequence>
<dbReference type="Proteomes" id="UP000265515">
    <property type="component" value="Unassembled WGS sequence"/>
</dbReference>
<name>A0A388KV38_CHABU</name>
<comment type="caution">
    <text evidence="1">The sequence shown here is derived from an EMBL/GenBank/DDBJ whole genome shotgun (WGS) entry which is preliminary data.</text>
</comment>
<organism evidence="1 2">
    <name type="scientific">Chara braunii</name>
    <name type="common">Braun's stonewort</name>
    <dbReference type="NCBI Taxonomy" id="69332"/>
    <lineage>
        <taxon>Eukaryota</taxon>
        <taxon>Viridiplantae</taxon>
        <taxon>Streptophyta</taxon>
        <taxon>Charophyceae</taxon>
        <taxon>Charales</taxon>
        <taxon>Characeae</taxon>
        <taxon>Chara</taxon>
    </lineage>
</organism>
<keyword evidence="2" id="KW-1185">Reference proteome</keyword>
<evidence type="ECO:0000313" key="2">
    <source>
        <dbReference type="Proteomes" id="UP000265515"/>
    </source>
</evidence>
<proteinExistence type="predicted"/>
<evidence type="ECO:0000313" key="1">
    <source>
        <dbReference type="EMBL" id="GBG73852.1"/>
    </source>
</evidence>
<dbReference type="Gramene" id="GBG73852">
    <property type="protein sequence ID" value="GBG73852"/>
    <property type="gene ID" value="CBR_g17563"/>
</dbReference>
<dbReference type="AlphaFoldDB" id="A0A388KV38"/>
<accession>A0A388KV38</accession>